<keyword evidence="3 5" id="KW-1133">Transmembrane helix</keyword>
<reference evidence="6 7" key="1">
    <citation type="journal article" date="2018" name="Int. J. Syst. Evol. Microbiol.">
        <title>Glycomyces paridis sp. nov., isolated from the medicinal plant Paris polyphylla.</title>
        <authorList>
            <person name="Fang X.M."/>
            <person name="Bai J.L."/>
            <person name="Su J."/>
            <person name="Zhao L.L."/>
            <person name="Liu H.Y."/>
            <person name="Ma B.P."/>
            <person name="Zhang Y.Q."/>
            <person name="Yu L.Y."/>
        </authorList>
    </citation>
    <scope>NUCLEOTIDE SEQUENCE [LARGE SCALE GENOMIC DNA]</scope>
    <source>
        <strain evidence="6 7">CPCC 204357</strain>
    </source>
</reference>
<evidence type="ECO:0000256" key="4">
    <source>
        <dbReference type="ARBA" id="ARBA00023136"/>
    </source>
</evidence>
<keyword evidence="4 5" id="KW-0472">Membrane</keyword>
<organism evidence="6 7">
    <name type="scientific">Glycomyces paridis</name>
    <dbReference type="NCBI Taxonomy" id="2126555"/>
    <lineage>
        <taxon>Bacteria</taxon>
        <taxon>Bacillati</taxon>
        <taxon>Actinomycetota</taxon>
        <taxon>Actinomycetes</taxon>
        <taxon>Glycomycetales</taxon>
        <taxon>Glycomycetaceae</taxon>
        <taxon>Glycomyces</taxon>
    </lineage>
</organism>
<proteinExistence type="predicted"/>
<dbReference type="Proteomes" id="UP000305792">
    <property type="component" value="Unassembled WGS sequence"/>
</dbReference>
<dbReference type="EMBL" id="STGX01000015">
    <property type="protein sequence ID" value="THV26156.1"/>
    <property type="molecule type" value="Genomic_DNA"/>
</dbReference>
<dbReference type="AlphaFoldDB" id="A0A4V4HNI5"/>
<comment type="subcellular location">
    <subcellularLocation>
        <location evidence="1">Membrane</location>
        <topology evidence="1">Multi-pass membrane protein</topology>
    </subcellularLocation>
</comment>
<evidence type="ECO:0000256" key="5">
    <source>
        <dbReference type="SAM" id="Phobius"/>
    </source>
</evidence>
<gene>
    <name evidence="6" type="ORF">E9998_18795</name>
</gene>
<evidence type="ECO:0000256" key="1">
    <source>
        <dbReference type="ARBA" id="ARBA00004141"/>
    </source>
</evidence>
<evidence type="ECO:0000256" key="3">
    <source>
        <dbReference type="ARBA" id="ARBA00022989"/>
    </source>
</evidence>
<dbReference type="GO" id="GO:0016020">
    <property type="term" value="C:membrane"/>
    <property type="evidence" value="ECO:0007669"/>
    <property type="project" value="UniProtKB-SubCell"/>
</dbReference>
<name>A0A4V4HNI5_9ACTN</name>
<keyword evidence="7" id="KW-1185">Reference proteome</keyword>
<evidence type="ECO:0000313" key="6">
    <source>
        <dbReference type="EMBL" id="THV26156.1"/>
    </source>
</evidence>
<feature type="transmembrane region" description="Helical" evidence="5">
    <location>
        <begin position="73"/>
        <end position="93"/>
    </location>
</feature>
<dbReference type="Pfam" id="PF13564">
    <property type="entry name" value="DoxX_2"/>
    <property type="match status" value="1"/>
</dbReference>
<dbReference type="OrthoDB" id="2629817at2"/>
<feature type="transmembrane region" description="Helical" evidence="5">
    <location>
        <begin position="99"/>
        <end position="118"/>
    </location>
</feature>
<dbReference type="InterPro" id="IPR032808">
    <property type="entry name" value="DoxX"/>
</dbReference>
<feature type="transmembrane region" description="Helical" evidence="5">
    <location>
        <begin position="44"/>
        <end position="66"/>
    </location>
</feature>
<comment type="caution">
    <text evidence="6">The sequence shown here is derived from an EMBL/GenBank/DDBJ whole genome shotgun (WGS) entry which is preliminary data.</text>
</comment>
<evidence type="ECO:0000256" key="2">
    <source>
        <dbReference type="ARBA" id="ARBA00022692"/>
    </source>
</evidence>
<protein>
    <submittedName>
        <fullName evidence="6">DoxX family protein</fullName>
    </submittedName>
</protein>
<dbReference type="RefSeq" id="WP_136531233.1">
    <property type="nucleotide sequence ID" value="NZ_STGX01000015.1"/>
</dbReference>
<keyword evidence="2 5" id="KW-0812">Transmembrane</keyword>
<accession>A0A4V4HNI5</accession>
<evidence type="ECO:0000313" key="7">
    <source>
        <dbReference type="Proteomes" id="UP000305792"/>
    </source>
</evidence>
<sequence>MSTLYLVLALTAAVLNLGSGIGSIARLKVIYPLLDGASVPHSMLVFPIGVLKTAGGLGIALGLLGVPLVGTAAAAGLVLFWTCAVHTHVLANFWPKETYLTFTFLATAIGTLALDLALA</sequence>